<dbReference type="NCBIfam" id="TIGR02595">
    <property type="entry name" value="PEP_CTERM"/>
    <property type="match status" value="1"/>
</dbReference>
<proteinExistence type="predicted"/>
<evidence type="ECO:0000313" key="3">
    <source>
        <dbReference type="EMBL" id="QCI79024.1"/>
    </source>
</evidence>
<keyword evidence="4" id="KW-1185">Reference proteome</keyword>
<dbReference type="RefSeq" id="WP_222873835.1">
    <property type="nucleotide sequence ID" value="NZ_CP039704.1"/>
</dbReference>
<dbReference type="InterPro" id="IPR013424">
    <property type="entry name" value="Ice-binding_C"/>
</dbReference>
<gene>
    <name evidence="3" type="ORF">E6W36_03825</name>
</gene>
<name>A0A4D7C001_9SPHN</name>
<dbReference type="Proteomes" id="UP000298714">
    <property type="component" value="Chromosome"/>
</dbReference>
<evidence type="ECO:0000259" key="2">
    <source>
        <dbReference type="Pfam" id="PF07589"/>
    </source>
</evidence>
<dbReference type="Pfam" id="PF07589">
    <property type="entry name" value="PEP-CTERM"/>
    <property type="match status" value="1"/>
</dbReference>
<evidence type="ECO:0000313" key="4">
    <source>
        <dbReference type="Proteomes" id="UP000298714"/>
    </source>
</evidence>
<sequence length="219" mass="21828">MTKFAALLRAGAGLLAATVLTSAAQAAVFTIDDFTTVQGPIVDVAGGGATVSALGNRTISVDASGSNALGQNASATVNGAFFDVANSSLVSSVIELTYNLAPIAGFDTFTAGTLSFVFDSNNPANQVPTTLSAQITIGSFGPFNIPAIPPGTPTLDIVLNQAELAALTAGGDFKVTFTGGNGYDFGLDSITVSAPEPGSVLLLGAGLLGLGLASRRKRA</sequence>
<feature type="domain" description="Ice-binding protein C-terminal" evidence="2">
    <location>
        <begin position="194"/>
        <end position="216"/>
    </location>
</feature>
<dbReference type="KEGG" id="hgn:E6W36_03825"/>
<dbReference type="AlphaFoldDB" id="A0A4D7C001"/>
<keyword evidence="1" id="KW-0732">Signal</keyword>
<accession>A0A4D7C001</accession>
<dbReference type="EMBL" id="CP039704">
    <property type="protein sequence ID" value="QCI79024.1"/>
    <property type="molecule type" value="Genomic_DNA"/>
</dbReference>
<feature type="chain" id="PRO_5020967272" evidence="1">
    <location>
        <begin position="27"/>
        <end position="219"/>
    </location>
</feature>
<protein>
    <submittedName>
        <fullName evidence="3">PEP-CTERM sorting domain-containing protein</fullName>
    </submittedName>
</protein>
<organism evidence="3 4">
    <name type="scientific">Hankyongella ginsenosidimutans</name>
    <dbReference type="NCBI Taxonomy" id="1763828"/>
    <lineage>
        <taxon>Bacteria</taxon>
        <taxon>Pseudomonadati</taxon>
        <taxon>Pseudomonadota</taxon>
        <taxon>Alphaproteobacteria</taxon>
        <taxon>Sphingomonadales</taxon>
        <taxon>Sphingomonadaceae</taxon>
        <taxon>Hankyongella</taxon>
    </lineage>
</organism>
<reference evidence="4" key="1">
    <citation type="submission" date="2019-04" db="EMBL/GenBank/DDBJ databases">
        <title>Complete genome sequence of Sphingomonas sp. W1-2-3.</title>
        <authorList>
            <person name="Im W.T."/>
        </authorList>
    </citation>
    <scope>NUCLEOTIDE SEQUENCE [LARGE SCALE GENOMIC DNA]</scope>
    <source>
        <strain evidence="4">W1-2-3</strain>
    </source>
</reference>
<evidence type="ECO:0000256" key="1">
    <source>
        <dbReference type="SAM" id="SignalP"/>
    </source>
</evidence>
<feature type="signal peptide" evidence="1">
    <location>
        <begin position="1"/>
        <end position="26"/>
    </location>
</feature>